<accession>A0A285TTX0</accession>
<reference evidence="1 2" key="1">
    <citation type="submission" date="2017-08" db="EMBL/GenBank/DDBJ databases">
        <authorList>
            <person name="de Groot N.N."/>
        </authorList>
    </citation>
    <scope>NUCLEOTIDE SEQUENCE [LARGE SCALE GENOMIC DNA]</scope>
    <source>
        <strain evidence="1 2">USBA 78</strain>
    </source>
</reference>
<organism evidence="1 2">
    <name type="scientific">Thalassospira xiamenensis</name>
    <dbReference type="NCBI Taxonomy" id="220697"/>
    <lineage>
        <taxon>Bacteria</taxon>
        <taxon>Pseudomonadati</taxon>
        <taxon>Pseudomonadota</taxon>
        <taxon>Alphaproteobacteria</taxon>
        <taxon>Rhodospirillales</taxon>
        <taxon>Thalassospiraceae</taxon>
        <taxon>Thalassospira</taxon>
    </lineage>
</organism>
<gene>
    <name evidence="1" type="ORF">SAMN05428964_105408</name>
</gene>
<sequence>MNGDIRQEALKILDELKPVIELNFYANGGWNPDELKSVRTTLSKLASDLLEPTPLNPGYRNSRNLLSELLYCGWHDSEAYAKIFENLPQGKRWHHDAYNNIRTERGLWHLYSVYHSLGDDHSYGMTIDTASGLPQLMYTDTILTNIDEIDFPLMEYRLGNVPAPRNP</sequence>
<dbReference type="EMBL" id="OBMM01000005">
    <property type="protein sequence ID" value="SOC27423.1"/>
    <property type="molecule type" value="Genomic_DNA"/>
</dbReference>
<proteinExistence type="predicted"/>
<protein>
    <submittedName>
        <fullName evidence="1">Uncharacterized protein</fullName>
    </submittedName>
</protein>
<dbReference type="AlphaFoldDB" id="A0A285TTX0"/>
<name>A0A285TTX0_9PROT</name>
<evidence type="ECO:0000313" key="1">
    <source>
        <dbReference type="EMBL" id="SOC27423.1"/>
    </source>
</evidence>
<dbReference type="RefSeq" id="WP_097052937.1">
    <property type="nucleotide sequence ID" value="NZ_OBMM01000005.1"/>
</dbReference>
<dbReference type="Proteomes" id="UP000219068">
    <property type="component" value="Unassembled WGS sequence"/>
</dbReference>
<evidence type="ECO:0000313" key="2">
    <source>
        <dbReference type="Proteomes" id="UP000219068"/>
    </source>
</evidence>